<comment type="function">
    <text evidence="7">Dual specificity enzyme that catalyzes the synthesis of pseudouridine from uracil-746 in 23S ribosomal RNA and from uracil-32 in the anticodon stem and loop of transfer RNAs.</text>
</comment>
<dbReference type="Gene3D" id="3.30.2350.10">
    <property type="entry name" value="Pseudouridine synthase"/>
    <property type="match status" value="1"/>
</dbReference>
<dbReference type="SUPFAM" id="SSF55120">
    <property type="entry name" value="Pseudouridine synthase"/>
    <property type="match status" value="1"/>
</dbReference>
<dbReference type="GO" id="GO:0160142">
    <property type="term" value="F:23S rRNA pseudouridine(746) synthase activity"/>
    <property type="evidence" value="ECO:0007669"/>
    <property type="project" value="UniProtKB-EC"/>
</dbReference>
<dbReference type="Pfam" id="PF00849">
    <property type="entry name" value="PseudoU_synth_2"/>
    <property type="match status" value="1"/>
</dbReference>
<dbReference type="GO" id="GO:0160151">
    <property type="term" value="F:tRNA pseudouridine(32) synthase activity"/>
    <property type="evidence" value="ECO:0007669"/>
    <property type="project" value="UniProtKB-EC"/>
</dbReference>
<dbReference type="GO" id="GO:0000455">
    <property type="term" value="P:enzyme-directed rRNA pseudouridine synthesis"/>
    <property type="evidence" value="ECO:0007669"/>
    <property type="project" value="TreeGrafter"/>
</dbReference>
<dbReference type="EC" id="5.4.99.-" evidence="9"/>
<keyword evidence="4 9" id="KW-0413">Isomerase</keyword>
<dbReference type="Proteomes" id="UP000292423">
    <property type="component" value="Unassembled WGS sequence"/>
</dbReference>
<dbReference type="InterPro" id="IPR020103">
    <property type="entry name" value="PsdUridine_synth_cat_dom_sf"/>
</dbReference>
<organism evidence="11 12">
    <name type="scientific">Fluviicoccus keumensis</name>
    <dbReference type="NCBI Taxonomy" id="1435465"/>
    <lineage>
        <taxon>Bacteria</taxon>
        <taxon>Pseudomonadati</taxon>
        <taxon>Pseudomonadota</taxon>
        <taxon>Gammaproteobacteria</taxon>
        <taxon>Moraxellales</taxon>
        <taxon>Moraxellaceae</taxon>
        <taxon>Fluviicoccus</taxon>
    </lineage>
</organism>
<evidence type="ECO:0000256" key="9">
    <source>
        <dbReference type="RuleBase" id="RU362028"/>
    </source>
</evidence>
<evidence type="ECO:0000256" key="3">
    <source>
        <dbReference type="ARBA" id="ARBA00022694"/>
    </source>
</evidence>
<feature type="active site" evidence="8">
    <location>
        <position position="55"/>
    </location>
</feature>
<dbReference type="EMBL" id="SHKX01000012">
    <property type="protein sequence ID" value="RZU45346.1"/>
    <property type="molecule type" value="Genomic_DNA"/>
</dbReference>
<comment type="similarity">
    <text evidence="1 9">Belongs to the pseudouridine synthase RluA family.</text>
</comment>
<comment type="catalytic activity">
    <reaction evidence="6">
        <text>uridine(746) in 23S rRNA = pseudouridine(746) in 23S rRNA</text>
        <dbReference type="Rhea" id="RHEA:42548"/>
        <dbReference type="Rhea" id="RHEA-COMP:10109"/>
        <dbReference type="Rhea" id="RHEA-COMP:10110"/>
        <dbReference type="ChEBI" id="CHEBI:65314"/>
        <dbReference type="ChEBI" id="CHEBI:65315"/>
        <dbReference type="EC" id="5.4.99.29"/>
    </reaction>
</comment>
<dbReference type="InterPro" id="IPR006225">
    <property type="entry name" value="PsdUridine_synth_RluC/D"/>
</dbReference>
<dbReference type="InterPro" id="IPR050188">
    <property type="entry name" value="RluA_PseudoU_synthase"/>
</dbReference>
<dbReference type="NCBIfam" id="TIGR00005">
    <property type="entry name" value="rluA_subfam"/>
    <property type="match status" value="1"/>
</dbReference>
<feature type="domain" description="Pseudouridine synthase RsuA/RluA-like" evidence="10">
    <location>
        <begin position="13"/>
        <end position="160"/>
    </location>
</feature>
<dbReference type="AlphaFoldDB" id="A0A4V6MFY9"/>
<dbReference type="InterPro" id="IPR006224">
    <property type="entry name" value="PsdUridine_synth_RluA-like_CS"/>
</dbReference>
<evidence type="ECO:0000256" key="6">
    <source>
        <dbReference type="ARBA" id="ARBA00036916"/>
    </source>
</evidence>
<keyword evidence="2" id="KW-0698">rRNA processing</keyword>
<evidence type="ECO:0000256" key="8">
    <source>
        <dbReference type="PIRSR" id="PIRSR606225-1"/>
    </source>
</evidence>
<dbReference type="InterPro" id="IPR006145">
    <property type="entry name" value="PsdUridine_synth_RsuA/RluA"/>
</dbReference>
<keyword evidence="3" id="KW-0819">tRNA processing</keyword>
<dbReference type="PANTHER" id="PTHR21600">
    <property type="entry name" value="MITOCHONDRIAL RNA PSEUDOURIDINE SYNTHASE"/>
    <property type="match status" value="1"/>
</dbReference>
<dbReference type="CDD" id="cd02869">
    <property type="entry name" value="PseudoU_synth_RluA_like"/>
    <property type="match status" value="1"/>
</dbReference>
<comment type="catalytic activity">
    <reaction evidence="9">
        <text>a uridine in RNA = a pseudouridine in RNA</text>
        <dbReference type="Rhea" id="RHEA:48348"/>
        <dbReference type="Rhea" id="RHEA-COMP:12068"/>
        <dbReference type="Rhea" id="RHEA-COMP:12069"/>
        <dbReference type="ChEBI" id="CHEBI:65314"/>
        <dbReference type="ChEBI" id="CHEBI:65315"/>
    </reaction>
</comment>
<dbReference type="GO" id="GO:0003723">
    <property type="term" value="F:RNA binding"/>
    <property type="evidence" value="ECO:0007669"/>
    <property type="project" value="InterPro"/>
</dbReference>
<evidence type="ECO:0000313" key="12">
    <source>
        <dbReference type="Proteomes" id="UP000292423"/>
    </source>
</evidence>
<dbReference type="GO" id="GO:0008033">
    <property type="term" value="P:tRNA processing"/>
    <property type="evidence" value="ECO:0007669"/>
    <property type="project" value="UniProtKB-KW"/>
</dbReference>
<evidence type="ECO:0000256" key="4">
    <source>
        <dbReference type="ARBA" id="ARBA00023235"/>
    </source>
</evidence>
<proteinExistence type="inferred from homology"/>
<keyword evidence="12" id="KW-1185">Reference proteome</keyword>
<evidence type="ECO:0000313" key="11">
    <source>
        <dbReference type="EMBL" id="RZU45346.1"/>
    </source>
</evidence>
<evidence type="ECO:0000256" key="5">
    <source>
        <dbReference type="ARBA" id="ARBA00036184"/>
    </source>
</evidence>
<evidence type="ECO:0000256" key="7">
    <source>
        <dbReference type="ARBA" id="ARBA00037305"/>
    </source>
</evidence>
<dbReference type="PROSITE" id="PS01129">
    <property type="entry name" value="PSI_RLU"/>
    <property type="match status" value="1"/>
</dbReference>
<comment type="catalytic activity">
    <reaction evidence="5">
        <text>uridine(32) in tRNA = pseudouridine(32) in tRNA</text>
        <dbReference type="Rhea" id="RHEA:42544"/>
        <dbReference type="Rhea" id="RHEA-COMP:10107"/>
        <dbReference type="Rhea" id="RHEA-COMP:10108"/>
        <dbReference type="ChEBI" id="CHEBI:65314"/>
        <dbReference type="ChEBI" id="CHEBI:65315"/>
        <dbReference type="EC" id="5.4.99.28"/>
    </reaction>
</comment>
<comment type="function">
    <text evidence="9">Responsible for synthesis of pseudouridine from uracil.</text>
</comment>
<evidence type="ECO:0000259" key="10">
    <source>
        <dbReference type="Pfam" id="PF00849"/>
    </source>
</evidence>
<dbReference type="RefSeq" id="WP_130413582.1">
    <property type="nucleotide sequence ID" value="NZ_SHKX01000012.1"/>
</dbReference>
<evidence type="ECO:0000256" key="2">
    <source>
        <dbReference type="ARBA" id="ARBA00022552"/>
    </source>
</evidence>
<comment type="caution">
    <text evidence="11">The sequence shown here is derived from an EMBL/GenBank/DDBJ whole genome shotgun (WGS) entry which is preliminary data.</text>
</comment>
<reference evidence="11 12" key="1">
    <citation type="submission" date="2019-02" db="EMBL/GenBank/DDBJ databases">
        <title>Genomic Encyclopedia of Type Strains, Phase IV (KMG-IV): sequencing the most valuable type-strain genomes for metagenomic binning, comparative biology and taxonomic classification.</title>
        <authorList>
            <person name="Goeker M."/>
        </authorList>
    </citation>
    <scope>NUCLEOTIDE SEQUENCE [LARGE SCALE GENOMIC DNA]</scope>
    <source>
        <strain evidence="11 12">DSM 105135</strain>
    </source>
</reference>
<dbReference type="PANTHER" id="PTHR21600:SF91">
    <property type="entry name" value="DUAL-SPECIFICITY RNA PSEUDOURIDINE SYNTHASE RLUA"/>
    <property type="match status" value="1"/>
</dbReference>
<sequence>MLTDCPILLDDEHLLVIGKPEGLLSVPGKGPEKLDSLYWRLQQMWPGIRVVHRLDRDTSGLLVFARNLPTQQHLNRQFADRTVSKSYIALVYGHPAEMKGEVNLPIRYDPDHPPTHIVDFEHGKPSQTLWTVLERKPGHTRVLLEPVTGRSHQLRVHMQALGHPIVGDQLYATDFDLSTASRLCLHAETLEFTHPVSGERLRLTLPAPF</sequence>
<dbReference type="OrthoDB" id="9807829at2"/>
<gene>
    <name evidence="11" type="ORF">EV700_2165</name>
</gene>
<accession>A0A4V6MFY9</accession>
<protein>
    <recommendedName>
        <fullName evidence="9">Pseudouridine synthase</fullName>
        <ecNumber evidence="9">5.4.99.-</ecNumber>
    </recommendedName>
</protein>
<name>A0A4V6MFY9_9GAMM</name>
<evidence type="ECO:0000256" key="1">
    <source>
        <dbReference type="ARBA" id="ARBA00010876"/>
    </source>
</evidence>